<name>A0A026WGQ7_OOCBI</name>
<gene>
    <name evidence="1" type="ORF">X777_05358</name>
</gene>
<protein>
    <recommendedName>
        <fullName evidence="3">Transposable element P transposase</fullName>
    </recommendedName>
</protein>
<accession>A0A026WGQ7</accession>
<sequence length="189" mass="21552">VFENMKVGCGTWKPCQTHVILTTKSMIQLQERLLNEEEFLFFFPGRASQDSLENGFANVRRGCSKPTALQFKSRLRQMCIIGGDKTIPTSSYTCDEAPSLLTVLLIKVSENEKDIVETHCDFPTLSDCEPMSDNVKQAFYRMCGYVVFKLRYSIKCEDCYLKLQDNSNFAYTPSLSAFVAITDYILELK</sequence>
<evidence type="ECO:0000313" key="1">
    <source>
        <dbReference type="EMBL" id="EZA55103.1"/>
    </source>
</evidence>
<evidence type="ECO:0008006" key="3">
    <source>
        <dbReference type="Google" id="ProtNLM"/>
    </source>
</evidence>
<proteinExistence type="predicted"/>
<dbReference type="AlphaFoldDB" id="A0A026WGQ7"/>
<dbReference type="Proteomes" id="UP000053097">
    <property type="component" value="Unassembled WGS sequence"/>
</dbReference>
<dbReference type="EMBL" id="KK107228">
    <property type="protein sequence ID" value="EZA55103.1"/>
    <property type="molecule type" value="Genomic_DNA"/>
</dbReference>
<reference evidence="1 2" key="1">
    <citation type="journal article" date="2014" name="Curr. Biol.">
        <title>The genome of the clonal raider ant Cerapachys biroi.</title>
        <authorList>
            <person name="Oxley P.R."/>
            <person name="Ji L."/>
            <person name="Fetter-Pruneda I."/>
            <person name="McKenzie S.K."/>
            <person name="Li C."/>
            <person name="Hu H."/>
            <person name="Zhang G."/>
            <person name="Kronauer D.J."/>
        </authorList>
    </citation>
    <scope>NUCLEOTIDE SEQUENCE [LARGE SCALE GENOMIC DNA]</scope>
</reference>
<organism evidence="1 2">
    <name type="scientific">Ooceraea biroi</name>
    <name type="common">Clonal raider ant</name>
    <name type="synonym">Cerapachys biroi</name>
    <dbReference type="NCBI Taxonomy" id="2015173"/>
    <lineage>
        <taxon>Eukaryota</taxon>
        <taxon>Metazoa</taxon>
        <taxon>Ecdysozoa</taxon>
        <taxon>Arthropoda</taxon>
        <taxon>Hexapoda</taxon>
        <taxon>Insecta</taxon>
        <taxon>Pterygota</taxon>
        <taxon>Neoptera</taxon>
        <taxon>Endopterygota</taxon>
        <taxon>Hymenoptera</taxon>
        <taxon>Apocrita</taxon>
        <taxon>Aculeata</taxon>
        <taxon>Formicoidea</taxon>
        <taxon>Formicidae</taxon>
        <taxon>Dorylinae</taxon>
        <taxon>Ooceraea</taxon>
    </lineage>
</organism>
<evidence type="ECO:0000313" key="2">
    <source>
        <dbReference type="Proteomes" id="UP000053097"/>
    </source>
</evidence>
<feature type="non-terminal residue" evidence="1">
    <location>
        <position position="1"/>
    </location>
</feature>
<keyword evidence="2" id="KW-1185">Reference proteome</keyword>